<dbReference type="Pfam" id="PF05433">
    <property type="entry name" value="Rick_17kDa_Anti"/>
    <property type="match status" value="1"/>
</dbReference>
<organism evidence="7 8">
    <name type="scientific">Sphingomonas echinoides</name>
    <dbReference type="NCBI Taxonomy" id="59803"/>
    <lineage>
        <taxon>Bacteria</taxon>
        <taxon>Pseudomonadati</taxon>
        <taxon>Pseudomonadota</taxon>
        <taxon>Alphaproteobacteria</taxon>
        <taxon>Sphingomonadales</taxon>
        <taxon>Sphingomonadaceae</taxon>
        <taxon>Sphingomonas</taxon>
    </lineage>
</organism>
<feature type="domain" description="Glycine zipper 2TM" evidence="6">
    <location>
        <begin position="85"/>
        <end position="125"/>
    </location>
</feature>
<comment type="caution">
    <text evidence="7">The sequence shown here is derived from an EMBL/GenBank/DDBJ whole genome shotgun (WGS) entry which is preliminary data.</text>
</comment>
<evidence type="ECO:0000256" key="5">
    <source>
        <dbReference type="SAM" id="SignalP"/>
    </source>
</evidence>
<reference evidence="7 8" key="1">
    <citation type="submission" date="2023-11" db="EMBL/GenBank/DDBJ databases">
        <title>MicrobeMod: A computational toolkit for identifying prokaryotic methylation and restriction-modification with nanopore sequencing.</title>
        <authorList>
            <person name="Crits-Christoph A."/>
            <person name="Kang S.C."/>
            <person name="Lee H."/>
            <person name="Ostrov N."/>
        </authorList>
    </citation>
    <scope>NUCLEOTIDE SEQUENCE [LARGE SCALE GENOMIC DNA]</scope>
    <source>
        <strain evidence="7 8">ATCC 14820</strain>
    </source>
</reference>
<dbReference type="InterPro" id="IPR008816">
    <property type="entry name" value="Gly_zipper_2TM_dom"/>
</dbReference>
<gene>
    <name evidence="7" type="ORF">SIL82_18005</name>
</gene>
<keyword evidence="8" id="KW-1185">Reference proteome</keyword>
<evidence type="ECO:0000313" key="8">
    <source>
        <dbReference type="Proteomes" id="UP001279660"/>
    </source>
</evidence>
<name>A0ABU4PPT2_9SPHN</name>
<evidence type="ECO:0000259" key="6">
    <source>
        <dbReference type="Pfam" id="PF05433"/>
    </source>
</evidence>
<accession>A0ABU4PPT2</accession>
<keyword evidence="4" id="KW-0449">Lipoprotein</keyword>
<comment type="subcellular location">
    <subcellularLocation>
        <location evidence="1">Cell outer membrane</location>
        <topology evidence="1">Lipid-anchor</topology>
    </subcellularLocation>
</comment>
<sequence>MFKKLTLAATAMVMTASGLAATPAAAQRYDGGQGYAYDQAYRDGYNRDDGYRGYRDDRRGYRDDGYYQDRRYYSRARNRCNNDRGTIIGAIAGGLLGNVIAGGGDRTLGTVLGAGGGALAGRAIQKDGQPGYCR</sequence>
<keyword evidence="5" id="KW-0732">Signal</keyword>
<evidence type="ECO:0000256" key="4">
    <source>
        <dbReference type="ARBA" id="ARBA00023288"/>
    </source>
</evidence>
<evidence type="ECO:0000313" key="7">
    <source>
        <dbReference type="EMBL" id="MDX5986156.1"/>
    </source>
</evidence>
<comment type="similarity">
    <text evidence="2">Belongs to the rickettsiale 17 kDa surface antigen family.</text>
</comment>
<evidence type="ECO:0000256" key="1">
    <source>
        <dbReference type="ARBA" id="ARBA00004459"/>
    </source>
</evidence>
<evidence type="ECO:0000256" key="2">
    <source>
        <dbReference type="ARBA" id="ARBA00008681"/>
    </source>
</evidence>
<dbReference type="RefSeq" id="WP_010406658.1">
    <property type="nucleotide sequence ID" value="NZ_JAWXXV010000001.1"/>
</dbReference>
<feature type="signal peptide" evidence="5">
    <location>
        <begin position="1"/>
        <end position="20"/>
    </location>
</feature>
<dbReference type="Proteomes" id="UP001279660">
    <property type="component" value="Unassembled WGS sequence"/>
</dbReference>
<feature type="chain" id="PRO_5046511508" description="17 kDa surface antigen" evidence="5">
    <location>
        <begin position="21"/>
        <end position="134"/>
    </location>
</feature>
<evidence type="ECO:0000256" key="3">
    <source>
        <dbReference type="ARBA" id="ARBA00015281"/>
    </source>
</evidence>
<dbReference type="EMBL" id="JAWXXV010000001">
    <property type="protein sequence ID" value="MDX5986156.1"/>
    <property type="molecule type" value="Genomic_DNA"/>
</dbReference>
<protein>
    <recommendedName>
        <fullName evidence="3">17 kDa surface antigen</fullName>
    </recommendedName>
</protein>
<proteinExistence type="inferred from homology"/>